<reference evidence="5" key="1">
    <citation type="submission" date="2019-09" db="EMBL/GenBank/DDBJ databases">
        <authorList>
            <person name="Needham M D."/>
        </authorList>
    </citation>
    <scope>NUCLEOTIDE SEQUENCE</scope>
</reference>
<evidence type="ECO:0000259" key="4">
    <source>
        <dbReference type="Pfam" id="PF01593"/>
    </source>
</evidence>
<protein>
    <submittedName>
        <fullName evidence="5">Flavin containing amine oxidoreductase</fullName>
    </submittedName>
</protein>
<sequence>MRKQIYIIGGGVSGLVSACYLKKKGYDVTIIEKNNVSGGRLFEFKEEGFHFNNGPSWYWMKDIFEEVFLDIGISKQEMYWLIKLDPQYKIVFPDKDMIIPGEYSEIRKLFPINERSKLDSFVKESKNKYQISRKYFLRYKNLSIFEYFNWETLFNIFSFNFHLSYRDYCKKFTDNKYLQTLLEWPALFIGSSPKSVSAMYSILSYSMLAEGTYLPAKGMIEIVNLLENHSKKLGVNIKLNESLIDYKIKNNKIINIITDKNIYQDIEDIICSCDYNFNESLLPDNYKTYPNKYWQKLELCPSCILIHLGLNKKLPTKDFHVLFFDNNLDHHLNCIYDQKKLPSEPLFYLNISSKLSLTAPYDCENLFILIPTGPGMIINQKDIEEAYKYVINKLETYYKIKLKDNIIKKKIFKNQDFSSRFNAYQSNAYGLTCHPLQTAFLKPRIMSRYINNLYYCGQLTNPGPGLPPCLLSGIVTSKYLIQNKGQSNRFKIGESLTLILSIFIRTFSFFTTLKVFIKEILYIFFNYLI</sequence>
<evidence type="ECO:0000313" key="5">
    <source>
        <dbReference type="EMBL" id="VVU94498.1"/>
    </source>
</evidence>
<proteinExistence type="predicted"/>
<accession>A0A5E8CGF6</accession>
<feature type="domain" description="Amine oxidase" evidence="4">
    <location>
        <begin position="12"/>
        <end position="476"/>
    </location>
</feature>
<evidence type="ECO:0000256" key="2">
    <source>
        <dbReference type="ARBA" id="ARBA00022746"/>
    </source>
</evidence>
<organism evidence="5">
    <name type="scientific">seawater metagenome</name>
    <dbReference type="NCBI Taxonomy" id="1561972"/>
    <lineage>
        <taxon>unclassified sequences</taxon>
        <taxon>metagenomes</taxon>
        <taxon>ecological metagenomes</taxon>
    </lineage>
</organism>
<dbReference type="SUPFAM" id="SSF51905">
    <property type="entry name" value="FAD/NAD(P)-binding domain"/>
    <property type="match status" value="1"/>
</dbReference>
<name>A0A5E8CGF6_9ZZZZ</name>
<dbReference type="GO" id="GO:0016491">
    <property type="term" value="F:oxidoreductase activity"/>
    <property type="evidence" value="ECO:0007669"/>
    <property type="project" value="UniProtKB-KW"/>
</dbReference>
<evidence type="ECO:0000256" key="3">
    <source>
        <dbReference type="ARBA" id="ARBA00023002"/>
    </source>
</evidence>
<keyword evidence="3" id="KW-0560">Oxidoreductase</keyword>
<dbReference type="PANTHER" id="PTHR43734">
    <property type="entry name" value="PHYTOENE DESATURASE"/>
    <property type="match status" value="1"/>
</dbReference>
<dbReference type="NCBIfam" id="TIGR02734">
    <property type="entry name" value="crtI_fam"/>
    <property type="match status" value="1"/>
</dbReference>
<dbReference type="InterPro" id="IPR014105">
    <property type="entry name" value="Carotenoid/retinoid_OxRdtase"/>
</dbReference>
<dbReference type="PROSITE" id="PS51257">
    <property type="entry name" value="PROKAR_LIPOPROTEIN"/>
    <property type="match status" value="1"/>
</dbReference>
<gene>
    <name evidence="5" type="ORF">CPAV1605_220</name>
</gene>
<dbReference type="Gene3D" id="3.90.660.50">
    <property type="match status" value="1"/>
</dbReference>
<dbReference type="Gene3D" id="3.50.50.60">
    <property type="entry name" value="FAD/NAD(P)-binding domain"/>
    <property type="match status" value="1"/>
</dbReference>
<evidence type="ECO:0000256" key="1">
    <source>
        <dbReference type="ARBA" id="ARBA00004829"/>
    </source>
</evidence>
<comment type="pathway">
    <text evidence="1">Carotenoid biosynthesis.</text>
</comment>
<dbReference type="InterPro" id="IPR002937">
    <property type="entry name" value="Amino_oxidase"/>
</dbReference>
<dbReference type="AlphaFoldDB" id="A0A5E8CGF6"/>
<dbReference type="EMBL" id="CABVLZ010000001">
    <property type="protein sequence ID" value="VVU94498.1"/>
    <property type="molecule type" value="Genomic_DNA"/>
</dbReference>
<keyword evidence="2" id="KW-0125">Carotenoid biosynthesis</keyword>
<dbReference type="InterPro" id="IPR036188">
    <property type="entry name" value="FAD/NAD-bd_sf"/>
</dbReference>
<dbReference type="Pfam" id="PF01593">
    <property type="entry name" value="Amino_oxidase"/>
    <property type="match status" value="1"/>
</dbReference>
<dbReference type="GO" id="GO:0016117">
    <property type="term" value="P:carotenoid biosynthetic process"/>
    <property type="evidence" value="ECO:0007669"/>
    <property type="project" value="UniProtKB-KW"/>
</dbReference>
<dbReference type="PANTHER" id="PTHR43734:SF1">
    <property type="entry name" value="PHYTOENE DESATURASE"/>
    <property type="match status" value="1"/>
</dbReference>